<evidence type="ECO:0000313" key="4">
    <source>
        <dbReference type="Proteomes" id="UP001239994"/>
    </source>
</evidence>
<reference evidence="3" key="1">
    <citation type="submission" date="2023-03" db="EMBL/GenBank/DDBJ databases">
        <title>Electrophorus voltai genome.</title>
        <authorList>
            <person name="Bian C."/>
        </authorList>
    </citation>
    <scope>NUCLEOTIDE SEQUENCE</scope>
    <source>
        <strain evidence="3">CB-2022</strain>
        <tissue evidence="3">Muscle</tissue>
    </source>
</reference>
<feature type="coiled-coil region" evidence="1">
    <location>
        <begin position="190"/>
        <end position="217"/>
    </location>
</feature>
<feature type="compositionally biased region" description="Basic and acidic residues" evidence="2">
    <location>
        <begin position="251"/>
        <end position="260"/>
    </location>
</feature>
<comment type="caution">
    <text evidence="3">The sequence shown here is derived from an EMBL/GenBank/DDBJ whole genome shotgun (WGS) entry which is preliminary data.</text>
</comment>
<keyword evidence="1" id="KW-0175">Coiled coil</keyword>
<dbReference type="AlphaFoldDB" id="A0AAD8ZMI7"/>
<evidence type="ECO:0000313" key="3">
    <source>
        <dbReference type="EMBL" id="KAK1800180.1"/>
    </source>
</evidence>
<gene>
    <name evidence="3" type="ORF">P4O66_000233</name>
</gene>
<evidence type="ECO:0000256" key="1">
    <source>
        <dbReference type="SAM" id="Coils"/>
    </source>
</evidence>
<keyword evidence="4" id="KW-1185">Reference proteome</keyword>
<name>A0AAD8ZMI7_9TELE</name>
<proteinExistence type="predicted"/>
<dbReference type="InterPro" id="IPR026702">
    <property type="entry name" value="CCDC83"/>
</dbReference>
<dbReference type="PANTHER" id="PTHR21468:SF1">
    <property type="entry name" value="COILED-COIL DOMAIN-CONTAINING PROTEIN 83"/>
    <property type="match status" value="1"/>
</dbReference>
<feature type="region of interest" description="Disordered" evidence="2">
    <location>
        <begin position="244"/>
        <end position="267"/>
    </location>
</feature>
<organism evidence="3 4">
    <name type="scientific">Electrophorus voltai</name>
    <dbReference type="NCBI Taxonomy" id="2609070"/>
    <lineage>
        <taxon>Eukaryota</taxon>
        <taxon>Metazoa</taxon>
        <taxon>Chordata</taxon>
        <taxon>Craniata</taxon>
        <taxon>Vertebrata</taxon>
        <taxon>Euteleostomi</taxon>
        <taxon>Actinopterygii</taxon>
        <taxon>Neopterygii</taxon>
        <taxon>Teleostei</taxon>
        <taxon>Ostariophysi</taxon>
        <taxon>Gymnotiformes</taxon>
        <taxon>Gymnotoidei</taxon>
        <taxon>Gymnotidae</taxon>
        <taxon>Electrophorus</taxon>
    </lineage>
</organism>
<dbReference type="Proteomes" id="UP001239994">
    <property type="component" value="Unassembled WGS sequence"/>
</dbReference>
<dbReference type="PANTHER" id="PTHR21468">
    <property type="entry name" value="HSD9"/>
    <property type="match status" value="1"/>
</dbReference>
<feature type="region of interest" description="Disordered" evidence="2">
    <location>
        <begin position="91"/>
        <end position="114"/>
    </location>
</feature>
<accession>A0AAD8ZMI7</accession>
<dbReference type="EMBL" id="JAROKS010000010">
    <property type="protein sequence ID" value="KAK1800180.1"/>
    <property type="molecule type" value="Genomic_DNA"/>
</dbReference>
<sequence length="369" mass="42873">MIVSQDTYVKPSYRQEAPAKSHCCKNYMLKRALPILAGLWLLLQQGSPYGLMRKKIHSGFHDGEYTRLGGTKQRFILVQRDQLREEQHSHIRTLRKQAKEQERKLDQSERANKEQVEQALQRNVELRHHREEDLAESIQYSRDATFNEIYKKKSQMIDEQKQLATERVIKQLDKASRHEMMENDWLKRETAIYRKEVSILEAAVRNLEKKNLKHMNQLVEQRLSRLWISRNVFITQAADLGKVEQPMQKRTRSESTEPESRPWLAHDSPTDAVEAGWAGVLEQEELTPSCEPSAPPCDLAMFPLGSRSDHRELLHLGPLEQKLLTVKGQATTLYPMSSDPEGLGTSVPLDFLEMQDWALTTRSIRNKFH</sequence>
<feature type="compositionally biased region" description="Basic and acidic residues" evidence="2">
    <location>
        <begin position="97"/>
        <end position="114"/>
    </location>
</feature>
<evidence type="ECO:0000256" key="2">
    <source>
        <dbReference type="SAM" id="MobiDB-lite"/>
    </source>
</evidence>
<protein>
    <submittedName>
        <fullName evidence="3">Uncharacterized protein</fullName>
    </submittedName>
</protein>